<gene>
    <name evidence="3" type="ORF">OPV22_032318</name>
</gene>
<dbReference type="GO" id="GO:0006508">
    <property type="term" value="P:proteolysis"/>
    <property type="evidence" value="ECO:0007669"/>
    <property type="project" value="UniProtKB-KW"/>
</dbReference>
<sequence>MGPIDACTVDSSNAADGCGGSLCLDKSTSEWNTVDTHHRKSKSGLPHTGQPRRFYNAHPQNSLLLSSSNRSRLRLLVFLAREVRGSVSSLICRFFGANVMVSVTTQKASNPLHKVAASLNLPGLQLITKKLELPVKVVFPRNLFAGLVPGSSSTDYIMLGLGDMAVPGMLLALALCFDHRESRDVYVRIILIKAAFIHMVCAIWVPSFSDPTPDLQTFVLLAIAAGTADGSENWGYVEVRPKARMFWWHYRSPQRVEGGSTPWPTVLWLQGGPGGSGVAIGNFQEIGPLDTDLKPRNSTWLQKADLLFVDNPVGTGFSYVEDESLVVKTDVEAAVDLTSLLKKLYDQNKSWQKSPLFIVAESYGGKFAATVGLSIHKAIKAGELKLKFGGVALADSWMSPEDYVVSWGPLLRDVSRLDIKDAEKSNVIAERIRQEIKEGRNVDATNSWRQLEGFISSASNDVDFYNFLLDTASDPLLMTELQQSRKLTMETYATYLSSKAAASAVDTSSFMNGVIREKLKIIPKNVSWGGQSDLVFDSLSNDFMKPRIKEVDELLSLGINVTIYNGQVDLICSTKGTEAWVQKLKWKGLKQFNSMDRKPLYCHGGKQITKGFLKSYQNLHFYWILGAGHFVPVDQPCISLQMIAAITHSPAVSS</sequence>
<dbReference type="PANTHER" id="PTHR11802">
    <property type="entry name" value="SERINE PROTEASE FAMILY S10 SERINE CARBOXYPEPTIDASE"/>
    <property type="match status" value="1"/>
</dbReference>
<comment type="caution">
    <text evidence="3">The sequence shown here is derived from an EMBL/GenBank/DDBJ whole genome shotgun (WGS) entry which is preliminary data.</text>
</comment>
<dbReference type="PANTHER" id="PTHR11802:SF498">
    <property type="entry name" value="OS03G0393066 PROTEIN"/>
    <property type="match status" value="1"/>
</dbReference>
<dbReference type="AlphaFoldDB" id="A0AAV8PML6"/>
<dbReference type="SUPFAM" id="SSF53474">
    <property type="entry name" value="alpha/beta-Hydrolases"/>
    <property type="match status" value="1"/>
</dbReference>
<dbReference type="InterPro" id="IPR018202">
    <property type="entry name" value="Ser_caboxypep_ser_AS"/>
</dbReference>
<comment type="similarity">
    <text evidence="1 2">Belongs to the peptidase S10 family.</text>
</comment>
<evidence type="ECO:0000256" key="2">
    <source>
        <dbReference type="RuleBase" id="RU361156"/>
    </source>
</evidence>
<dbReference type="InterPro" id="IPR007369">
    <property type="entry name" value="Peptidase_A22B_SPP"/>
</dbReference>
<dbReference type="Proteomes" id="UP001222027">
    <property type="component" value="Unassembled WGS sequence"/>
</dbReference>
<accession>A0AAV8PML6</accession>
<keyword evidence="2" id="KW-0645">Protease</keyword>
<proteinExistence type="inferred from homology"/>
<evidence type="ECO:0000313" key="3">
    <source>
        <dbReference type="EMBL" id="KAJ8459392.1"/>
    </source>
</evidence>
<dbReference type="PROSITE" id="PS00131">
    <property type="entry name" value="CARBOXYPEPT_SER_SER"/>
    <property type="match status" value="1"/>
</dbReference>
<dbReference type="EMBL" id="JAQQAF010000009">
    <property type="protein sequence ID" value="KAJ8459392.1"/>
    <property type="molecule type" value="Genomic_DNA"/>
</dbReference>
<name>A0AAV8PML6_ENSVE</name>
<dbReference type="GO" id="GO:0016020">
    <property type="term" value="C:membrane"/>
    <property type="evidence" value="ECO:0007669"/>
    <property type="project" value="InterPro"/>
</dbReference>
<keyword evidence="2" id="KW-0121">Carboxypeptidase</keyword>
<dbReference type="EC" id="3.4.16.-" evidence="2"/>
<keyword evidence="4" id="KW-1185">Reference proteome</keyword>
<dbReference type="Pfam" id="PF04258">
    <property type="entry name" value="Peptidase_A22B"/>
    <property type="match status" value="1"/>
</dbReference>
<evidence type="ECO:0000256" key="1">
    <source>
        <dbReference type="ARBA" id="ARBA00009431"/>
    </source>
</evidence>
<dbReference type="FunFam" id="3.40.50.1820:FF:000123">
    <property type="entry name" value="Carboxypeptidase"/>
    <property type="match status" value="1"/>
</dbReference>
<protein>
    <recommendedName>
        <fullName evidence="2">Carboxypeptidase</fullName>
        <ecNumber evidence="2">3.4.16.-</ecNumber>
    </recommendedName>
</protein>
<dbReference type="PRINTS" id="PR00724">
    <property type="entry name" value="CRBOXYPTASEC"/>
</dbReference>
<dbReference type="InterPro" id="IPR029058">
    <property type="entry name" value="AB_hydrolase_fold"/>
</dbReference>
<reference evidence="3 4" key="1">
    <citation type="submission" date="2022-12" db="EMBL/GenBank/DDBJ databases">
        <title>Chromosome-scale assembly of the Ensete ventricosum genome.</title>
        <authorList>
            <person name="Dussert Y."/>
            <person name="Stocks J."/>
            <person name="Wendawek A."/>
            <person name="Woldeyes F."/>
            <person name="Nichols R.A."/>
            <person name="Borrell J.S."/>
        </authorList>
    </citation>
    <scope>NUCLEOTIDE SEQUENCE [LARGE SCALE GENOMIC DNA]</scope>
    <source>
        <strain evidence="4">cv. Maze</strain>
        <tissue evidence="3">Seeds</tissue>
    </source>
</reference>
<dbReference type="Pfam" id="PF00450">
    <property type="entry name" value="Peptidase_S10"/>
    <property type="match status" value="1"/>
</dbReference>
<dbReference type="GO" id="GO:0042500">
    <property type="term" value="F:aspartic endopeptidase activity, intramembrane cleaving"/>
    <property type="evidence" value="ECO:0007669"/>
    <property type="project" value="InterPro"/>
</dbReference>
<keyword evidence="2" id="KW-0378">Hydrolase</keyword>
<dbReference type="GO" id="GO:0004185">
    <property type="term" value="F:serine-type carboxypeptidase activity"/>
    <property type="evidence" value="ECO:0007669"/>
    <property type="project" value="UniProtKB-UniRule"/>
</dbReference>
<dbReference type="Gene3D" id="3.40.50.1820">
    <property type="entry name" value="alpha/beta hydrolase"/>
    <property type="match status" value="1"/>
</dbReference>
<dbReference type="InterPro" id="IPR001563">
    <property type="entry name" value="Peptidase_S10"/>
</dbReference>
<organism evidence="3 4">
    <name type="scientific">Ensete ventricosum</name>
    <name type="common">Abyssinian banana</name>
    <name type="synonym">Musa ensete</name>
    <dbReference type="NCBI Taxonomy" id="4639"/>
    <lineage>
        <taxon>Eukaryota</taxon>
        <taxon>Viridiplantae</taxon>
        <taxon>Streptophyta</taxon>
        <taxon>Embryophyta</taxon>
        <taxon>Tracheophyta</taxon>
        <taxon>Spermatophyta</taxon>
        <taxon>Magnoliopsida</taxon>
        <taxon>Liliopsida</taxon>
        <taxon>Zingiberales</taxon>
        <taxon>Musaceae</taxon>
        <taxon>Ensete</taxon>
    </lineage>
</organism>
<evidence type="ECO:0000313" key="4">
    <source>
        <dbReference type="Proteomes" id="UP001222027"/>
    </source>
</evidence>